<dbReference type="PROSITE" id="PS50850">
    <property type="entry name" value="MFS"/>
    <property type="match status" value="1"/>
</dbReference>
<feature type="transmembrane region" description="Helical" evidence="8">
    <location>
        <begin position="446"/>
        <end position="467"/>
    </location>
</feature>
<dbReference type="GO" id="GO:1990961">
    <property type="term" value="P:xenobiotic detoxification by transmembrane export across the plasma membrane"/>
    <property type="evidence" value="ECO:0007669"/>
    <property type="project" value="InterPro"/>
</dbReference>
<dbReference type="NCBIfam" id="TIGR00710">
    <property type="entry name" value="efflux_Bcr_CflA"/>
    <property type="match status" value="1"/>
</dbReference>
<dbReference type="GO" id="GO:0005886">
    <property type="term" value="C:plasma membrane"/>
    <property type="evidence" value="ECO:0007669"/>
    <property type="project" value="UniProtKB-SubCell"/>
</dbReference>
<feature type="transmembrane region" description="Helical" evidence="8">
    <location>
        <begin position="318"/>
        <end position="339"/>
    </location>
</feature>
<dbReference type="PANTHER" id="PTHR23502">
    <property type="entry name" value="MAJOR FACILITATOR SUPERFAMILY"/>
    <property type="match status" value="1"/>
</dbReference>
<feature type="transmembrane region" description="Helical" evidence="8">
    <location>
        <begin position="234"/>
        <end position="257"/>
    </location>
</feature>
<keyword evidence="7 8" id="KW-0472">Membrane</keyword>
<dbReference type="InterPro" id="IPR004812">
    <property type="entry name" value="Efflux_drug-R_Bcr/CmlA"/>
</dbReference>
<dbReference type="InterPro" id="IPR036259">
    <property type="entry name" value="MFS_trans_sf"/>
</dbReference>
<protein>
    <recommendedName>
        <fullName evidence="8">Bcr/CflA family efflux transporter</fullName>
    </recommendedName>
</protein>
<evidence type="ECO:0000256" key="6">
    <source>
        <dbReference type="ARBA" id="ARBA00022989"/>
    </source>
</evidence>
<evidence type="ECO:0000313" key="10">
    <source>
        <dbReference type="EMBL" id="CAP52593.1"/>
    </source>
</evidence>
<dbReference type="InterPro" id="IPR011701">
    <property type="entry name" value="MFS"/>
</dbReference>
<organism evidence="10 11">
    <name type="scientific">Xanthomonas campestris pv. campestris (strain B100)</name>
    <dbReference type="NCBI Taxonomy" id="509169"/>
    <lineage>
        <taxon>Bacteria</taxon>
        <taxon>Pseudomonadati</taxon>
        <taxon>Pseudomonadota</taxon>
        <taxon>Gammaproteobacteria</taxon>
        <taxon>Lysobacterales</taxon>
        <taxon>Lysobacteraceae</taxon>
        <taxon>Xanthomonas</taxon>
    </lineage>
</organism>
<dbReference type="PANTHER" id="PTHR23502:SF132">
    <property type="entry name" value="POLYAMINE TRANSPORTER 2-RELATED"/>
    <property type="match status" value="1"/>
</dbReference>
<dbReference type="FunFam" id="1.20.1720.10:FF:000035">
    <property type="entry name" value="Bcr/CflA family efflux transporter"/>
    <property type="match status" value="1"/>
</dbReference>
<evidence type="ECO:0000256" key="2">
    <source>
        <dbReference type="ARBA" id="ARBA00006236"/>
    </source>
</evidence>
<keyword evidence="3 8" id="KW-0813">Transport</keyword>
<feature type="transmembrane region" description="Helical" evidence="8">
    <location>
        <begin position="410"/>
        <end position="434"/>
    </location>
</feature>
<keyword evidence="5 8" id="KW-0812">Transmembrane</keyword>
<feature type="transmembrane region" description="Helical" evidence="8">
    <location>
        <begin position="382"/>
        <end position="404"/>
    </location>
</feature>
<evidence type="ECO:0000259" key="9">
    <source>
        <dbReference type="PROSITE" id="PS50850"/>
    </source>
</evidence>
<feature type="transmembrane region" description="Helical" evidence="8">
    <location>
        <begin position="473"/>
        <end position="491"/>
    </location>
</feature>
<dbReference type="GO" id="GO:0042910">
    <property type="term" value="F:xenobiotic transmembrane transporter activity"/>
    <property type="evidence" value="ECO:0007669"/>
    <property type="project" value="InterPro"/>
</dbReference>
<feature type="transmembrane region" description="Helical" evidence="8">
    <location>
        <begin position="144"/>
        <end position="164"/>
    </location>
</feature>
<keyword evidence="6 8" id="KW-1133">Transmembrane helix</keyword>
<feature type="transmembrane region" description="Helical" evidence="8">
    <location>
        <begin position="176"/>
        <end position="195"/>
    </location>
</feature>
<keyword evidence="8" id="KW-0997">Cell inner membrane</keyword>
<evidence type="ECO:0000256" key="7">
    <source>
        <dbReference type="ARBA" id="ARBA00023136"/>
    </source>
</evidence>
<name>B0RY73_XANCB</name>
<dbReference type="GO" id="GO:0015385">
    <property type="term" value="F:sodium:proton antiporter activity"/>
    <property type="evidence" value="ECO:0007669"/>
    <property type="project" value="TreeGrafter"/>
</dbReference>
<dbReference type="AlphaFoldDB" id="B0RY73"/>
<reference evidence="10 11" key="1">
    <citation type="journal article" date="2008" name="J. Biotechnol.">
        <title>The genome of Xanthomonas campestris pv. campestris B100 and its use for the reconstruction of metabolic pathways involved in xanthan biosynthesis.</title>
        <authorList>
            <person name="Vorholter F.J."/>
            <person name="Schneiker S."/>
            <person name="Goesmann A."/>
            <person name="Krause L."/>
            <person name="Bekel T."/>
            <person name="Kaiser O."/>
            <person name="Linke B."/>
            <person name="Patschkowski T."/>
            <person name="Ruckert C."/>
            <person name="Schmid J."/>
            <person name="Sidhu V.K."/>
            <person name="Sieber V."/>
            <person name="Tauch A."/>
            <person name="Watt S.A."/>
            <person name="Weisshaar B."/>
            <person name="Becker A."/>
            <person name="Niehaus K."/>
            <person name="Puhler A."/>
        </authorList>
    </citation>
    <scope>NUCLEOTIDE SEQUENCE [LARGE SCALE GENOMIC DNA]</scope>
    <source>
        <strain evidence="10 11">B100</strain>
    </source>
</reference>
<dbReference type="Proteomes" id="UP000001188">
    <property type="component" value="Chromosome"/>
</dbReference>
<dbReference type="SUPFAM" id="SSF103473">
    <property type="entry name" value="MFS general substrate transporter"/>
    <property type="match status" value="1"/>
</dbReference>
<accession>B0RY73</accession>
<dbReference type="KEGG" id="xca:xcc-b100_3228"/>
<feature type="domain" description="Major facilitator superfamily (MFS) profile" evidence="9">
    <location>
        <begin position="110"/>
        <end position="497"/>
    </location>
</feature>
<evidence type="ECO:0000256" key="3">
    <source>
        <dbReference type="ARBA" id="ARBA00022448"/>
    </source>
</evidence>
<comment type="subcellular location">
    <subcellularLocation>
        <location evidence="8">Cell inner membrane</location>
        <topology evidence="8">Multi-pass membrane protein</topology>
    </subcellularLocation>
    <subcellularLocation>
        <location evidence="1">Cell membrane</location>
        <topology evidence="1">Multi-pass membrane protein</topology>
    </subcellularLocation>
</comment>
<keyword evidence="4" id="KW-1003">Cell membrane</keyword>
<evidence type="ECO:0000313" key="11">
    <source>
        <dbReference type="Proteomes" id="UP000001188"/>
    </source>
</evidence>
<evidence type="ECO:0000256" key="8">
    <source>
        <dbReference type="RuleBase" id="RU365088"/>
    </source>
</evidence>
<comment type="similarity">
    <text evidence="2 8">Belongs to the major facilitator superfamily. Bcr/CmlA family.</text>
</comment>
<dbReference type="Pfam" id="PF07690">
    <property type="entry name" value="MFS_1"/>
    <property type="match status" value="1"/>
</dbReference>
<gene>
    <name evidence="10" type="primary">bcr</name>
    <name evidence="10" type="ORF">XCCB100_3228</name>
</gene>
<proteinExistence type="inferred from homology"/>
<dbReference type="Gene3D" id="1.20.1720.10">
    <property type="entry name" value="Multidrug resistance protein D"/>
    <property type="match status" value="1"/>
</dbReference>
<feature type="transmembrane region" description="Helical" evidence="8">
    <location>
        <begin position="351"/>
        <end position="370"/>
    </location>
</feature>
<feature type="transmembrane region" description="Helical" evidence="8">
    <location>
        <begin position="110"/>
        <end position="132"/>
    </location>
</feature>
<sequence length="516" mass="55745">MNRSLQSCVEDGIGPERLRAVAPSAAAVPLLPPCYLPIIACAQAAGAPHHAAAAGALRSGLLNLAGVNTYHLRPCVHPVPPPTRPLTCTLRCTRFPDPGMTPTTPSTRRMALLLAGLAMFGPFSIDTIFPAFSQLSRSLAVDEVAIQQTISVYLLAYGLMSIAHGPLSDAWGRKRVILGGLVLFIAGTIGCALSRDLPTLLAFRALQGLSAGVGMIVGRAVIRDLFQGHDAQRLMSQVSMIFGIAPAIAPIIGGWILLSGAGWPLIFWFLAVFGLVLLIATVTWLPETHPVEARTPLQLRRLLHDYVRIGFNPRFQRLAAAGAFNFAGIFLYIASAPVLVMRHLHLGEGDFAWLFIPTIGGMTLGSFLSGRMAGRMDPVRQVRIGFIYCGVAALVNLGYTLAVAQISLPWAVLPIFLAGLGMALIFPILALAVLDMYPQQRGLASSLQAFTQLMTNTVVAGVLSPLLSEHPRHLAFGMTGFFLLGWLFWRWERRSGRRLRRRQAAEALPLEPADHL</sequence>
<feature type="transmembrane region" description="Helical" evidence="8">
    <location>
        <begin position="263"/>
        <end position="285"/>
    </location>
</feature>
<evidence type="ECO:0000256" key="1">
    <source>
        <dbReference type="ARBA" id="ARBA00004651"/>
    </source>
</evidence>
<dbReference type="EMBL" id="AM920689">
    <property type="protein sequence ID" value="CAP52593.1"/>
    <property type="molecule type" value="Genomic_DNA"/>
</dbReference>
<dbReference type="HOGENOM" id="CLU_001265_47_1_6"/>
<feature type="transmembrane region" description="Helical" evidence="8">
    <location>
        <begin position="201"/>
        <end position="222"/>
    </location>
</feature>
<dbReference type="CDD" id="cd17320">
    <property type="entry name" value="MFS_MdfA_MDR_like"/>
    <property type="match status" value="1"/>
</dbReference>
<dbReference type="InterPro" id="IPR020846">
    <property type="entry name" value="MFS_dom"/>
</dbReference>
<evidence type="ECO:0000256" key="5">
    <source>
        <dbReference type="ARBA" id="ARBA00022692"/>
    </source>
</evidence>
<evidence type="ECO:0000256" key="4">
    <source>
        <dbReference type="ARBA" id="ARBA00022475"/>
    </source>
</evidence>